<organism evidence="7 8">
    <name type="scientific">Magnusiomyces paraingens</name>
    <dbReference type="NCBI Taxonomy" id="2606893"/>
    <lineage>
        <taxon>Eukaryota</taxon>
        <taxon>Fungi</taxon>
        <taxon>Dikarya</taxon>
        <taxon>Ascomycota</taxon>
        <taxon>Saccharomycotina</taxon>
        <taxon>Dipodascomycetes</taxon>
        <taxon>Dipodascales</taxon>
        <taxon>Dipodascaceae</taxon>
        <taxon>Magnusiomyces</taxon>
    </lineage>
</organism>
<name>A0A5E8B4L6_9ASCO</name>
<evidence type="ECO:0000256" key="3">
    <source>
        <dbReference type="ARBA" id="ARBA00022692"/>
    </source>
</evidence>
<dbReference type="RefSeq" id="XP_031851833.1">
    <property type="nucleotide sequence ID" value="XM_031995942.1"/>
</dbReference>
<dbReference type="GO" id="GO:0016020">
    <property type="term" value="C:membrane"/>
    <property type="evidence" value="ECO:0007669"/>
    <property type="project" value="UniProtKB-SubCell"/>
</dbReference>
<dbReference type="NCBIfam" id="TIGR00797">
    <property type="entry name" value="matE"/>
    <property type="match status" value="1"/>
</dbReference>
<comment type="subcellular location">
    <subcellularLocation>
        <location evidence="1">Membrane</location>
        <topology evidence="1">Multi-pass membrane protein</topology>
    </subcellularLocation>
</comment>
<accession>A0A5E8B4L6</accession>
<evidence type="ECO:0000256" key="1">
    <source>
        <dbReference type="ARBA" id="ARBA00004141"/>
    </source>
</evidence>
<proteinExistence type="inferred from homology"/>
<evidence type="ECO:0000256" key="2">
    <source>
        <dbReference type="ARBA" id="ARBA00010199"/>
    </source>
</evidence>
<feature type="transmembrane region" description="Helical" evidence="6">
    <location>
        <begin position="186"/>
        <end position="211"/>
    </location>
</feature>
<feature type="transmembrane region" description="Helical" evidence="6">
    <location>
        <begin position="418"/>
        <end position="442"/>
    </location>
</feature>
<feature type="transmembrane region" description="Helical" evidence="6">
    <location>
        <begin position="309"/>
        <end position="330"/>
    </location>
</feature>
<evidence type="ECO:0000313" key="8">
    <source>
        <dbReference type="Proteomes" id="UP000398389"/>
    </source>
</evidence>
<evidence type="ECO:0000256" key="4">
    <source>
        <dbReference type="ARBA" id="ARBA00022989"/>
    </source>
</evidence>
<evidence type="ECO:0008006" key="9">
    <source>
        <dbReference type="Google" id="ProtNLM"/>
    </source>
</evidence>
<evidence type="ECO:0000313" key="7">
    <source>
        <dbReference type="EMBL" id="VVT46449.1"/>
    </source>
</evidence>
<feature type="transmembrane region" description="Helical" evidence="6">
    <location>
        <begin position="152"/>
        <end position="174"/>
    </location>
</feature>
<dbReference type="OrthoDB" id="2126698at2759"/>
<feature type="transmembrane region" description="Helical" evidence="6">
    <location>
        <begin position="448"/>
        <end position="470"/>
    </location>
</feature>
<keyword evidence="3 6" id="KW-0812">Transmembrane</keyword>
<reference evidence="7 8" key="1">
    <citation type="submission" date="2019-09" db="EMBL/GenBank/DDBJ databases">
        <authorList>
            <person name="Brejova B."/>
        </authorList>
    </citation>
    <scope>NUCLEOTIDE SEQUENCE [LARGE SCALE GENOMIC DNA]</scope>
</reference>
<dbReference type="EMBL" id="CABVLU010000001">
    <property type="protein sequence ID" value="VVT46449.1"/>
    <property type="molecule type" value="Genomic_DNA"/>
</dbReference>
<gene>
    <name evidence="7" type="ORF">SAPINGB_P001219</name>
</gene>
<feature type="transmembrane region" description="Helical" evidence="6">
    <location>
        <begin position="39"/>
        <end position="65"/>
    </location>
</feature>
<evidence type="ECO:0000256" key="5">
    <source>
        <dbReference type="ARBA" id="ARBA00023136"/>
    </source>
</evidence>
<keyword evidence="5 6" id="KW-0472">Membrane</keyword>
<feature type="transmembrane region" description="Helical" evidence="6">
    <location>
        <begin position="116"/>
        <end position="137"/>
    </location>
</feature>
<evidence type="ECO:0000256" key="6">
    <source>
        <dbReference type="SAM" id="Phobius"/>
    </source>
</evidence>
<feature type="transmembrane region" description="Helical" evidence="6">
    <location>
        <begin position="279"/>
        <end position="303"/>
    </location>
</feature>
<dbReference type="Pfam" id="PF01554">
    <property type="entry name" value="MatE"/>
    <property type="match status" value="2"/>
</dbReference>
<dbReference type="InterPro" id="IPR045069">
    <property type="entry name" value="MATE_euk"/>
</dbReference>
<keyword evidence="4 6" id="KW-1133">Transmembrane helix</keyword>
<feature type="transmembrane region" description="Helical" evidence="6">
    <location>
        <begin position="217"/>
        <end position="244"/>
    </location>
</feature>
<dbReference type="GO" id="GO:0015297">
    <property type="term" value="F:antiporter activity"/>
    <property type="evidence" value="ECO:0007669"/>
    <property type="project" value="InterPro"/>
</dbReference>
<dbReference type="GO" id="GO:0042910">
    <property type="term" value="F:xenobiotic transmembrane transporter activity"/>
    <property type="evidence" value="ECO:0007669"/>
    <property type="project" value="InterPro"/>
</dbReference>
<dbReference type="GO" id="GO:1990961">
    <property type="term" value="P:xenobiotic detoxification by transmembrane export across the plasma membrane"/>
    <property type="evidence" value="ECO:0007669"/>
    <property type="project" value="InterPro"/>
</dbReference>
<comment type="similarity">
    <text evidence="2">Belongs to the multi antimicrobial extrusion (MATE) (TC 2.A.66.1) family.</text>
</comment>
<dbReference type="InterPro" id="IPR002528">
    <property type="entry name" value="MATE_fam"/>
</dbReference>
<dbReference type="Proteomes" id="UP000398389">
    <property type="component" value="Unassembled WGS sequence"/>
</dbReference>
<dbReference type="GeneID" id="43580042"/>
<dbReference type="CDD" id="cd13132">
    <property type="entry name" value="MATE_eukaryotic"/>
    <property type="match status" value="1"/>
</dbReference>
<protein>
    <recommendedName>
        <fullName evidence="9">MATE efflux family protein</fullName>
    </recommendedName>
</protein>
<keyword evidence="8" id="KW-1185">Reference proteome</keyword>
<dbReference type="PANTHER" id="PTHR11206">
    <property type="entry name" value="MULTIDRUG RESISTANCE PROTEIN"/>
    <property type="match status" value="1"/>
</dbReference>
<feature type="transmembrane region" description="Helical" evidence="6">
    <location>
        <begin position="385"/>
        <end position="406"/>
    </location>
</feature>
<sequence length="479" mass="53168">MYESDCASIFESEPVNKLWNNDFKTPKLTTVYFKEIKYILVNAGPLILTLLVQNTLTIASIFFVGHLGKSYLAAVSLASMTANITGMAFIQGLATCLDTLCAQAYHSKSFKDVGEYVQKCILMILLCFSPIGVLWYYSQPLFSFIAPKDDPFVSYLAAEYLRVALLGIPGYICFECGKRLLQAQGLHYLSSHVLFICAPINLVLTYILVWYPGISVGYIGSAISISITQWLMAFLLFGFSWYSYGFKNWISFSKKIFQGWSLMIKHSCTNLVMIEMEIFAFEVFIFCASLLGSAEIVTQSIMFATSSTFYQISLAISIIASHQISCYLAASSPKNAQVAKNCYLVLSVFVGLIIGLIIYFARYAIVSVFSDDDDVKDLFVKTASALAFMAFADAPCAVLSGILRGLGRSYICGYLNLFFYYFQALPLTVLLSFQWGLGIAGFSISMGIALLLIGICELVCVQMINLSLLVEQIQSFRVI</sequence>
<dbReference type="AlphaFoldDB" id="A0A5E8B4L6"/>
<feature type="transmembrane region" description="Helical" evidence="6">
    <location>
        <begin position="342"/>
        <end position="365"/>
    </location>
</feature>
<feature type="transmembrane region" description="Helical" evidence="6">
    <location>
        <begin position="71"/>
        <end position="95"/>
    </location>
</feature>